<organism evidence="1 2">
    <name type="scientific">Nephila pilipes</name>
    <name type="common">Giant wood spider</name>
    <name type="synonym">Nephila maculata</name>
    <dbReference type="NCBI Taxonomy" id="299642"/>
    <lineage>
        <taxon>Eukaryota</taxon>
        <taxon>Metazoa</taxon>
        <taxon>Ecdysozoa</taxon>
        <taxon>Arthropoda</taxon>
        <taxon>Chelicerata</taxon>
        <taxon>Arachnida</taxon>
        <taxon>Araneae</taxon>
        <taxon>Araneomorphae</taxon>
        <taxon>Entelegynae</taxon>
        <taxon>Araneoidea</taxon>
        <taxon>Nephilidae</taxon>
        <taxon>Nephila</taxon>
    </lineage>
</organism>
<dbReference type="EMBL" id="BMAW01036749">
    <property type="protein sequence ID" value="GFU45614.1"/>
    <property type="molecule type" value="Genomic_DNA"/>
</dbReference>
<protein>
    <submittedName>
        <fullName evidence="1">Uncharacterized protein</fullName>
    </submittedName>
</protein>
<accession>A0A8X6USI5</accession>
<evidence type="ECO:0000313" key="1">
    <source>
        <dbReference type="EMBL" id="GFU45614.1"/>
    </source>
</evidence>
<evidence type="ECO:0000313" key="2">
    <source>
        <dbReference type="Proteomes" id="UP000887013"/>
    </source>
</evidence>
<name>A0A8X6USI5_NEPPI</name>
<dbReference type="AlphaFoldDB" id="A0A8X6USI5"/>
<dbReference type="Proteomes" id="UP000887013">
    <property type="component" value="Unassembled WGS sequence"/>
</dbReference>
<reference evidence="1" key="1">
    <citation type="submission" date="2020-08" db="EMBL/GenBank/DDBJ databases">
        <title>Multicomponent nature underlies the extraordinary mechanical properties of spider dragline silk.</title>
        <authorList>
            <person name="Kono N."/>
            <person name="Nakamura H."/>
            <person name="Mori M."/>
            <person name="Yoshida Y."/>
            <person name="Ohtoshi R."/>
            <person name="Malay A.D."/>
            <person name="Moran D.A.P."/>
            <person name="Tomita M."/>
            <person name="Numata K."/>
            <person name="Arakawa K."/>
        </authorList>
    </citation>
    <scope>NUCLEOTIDE SEQUENCE</scope>
</reference>
<gene>
    <name evidence="1" type="ORF">NPIL_272721</name>
</gene>
<comment type="caution">
    <text evidence="1">The sequence shown here is derived from an EMBL/GenBank/DDBJ whole genome shotgun (WGS) entry which is preliminary data.</text>
</comment>
<sequence>MTSSPTRHTGSPMMQKVLSTNYLFVCDHLSSLQRVSSFAVGDNDFSHRPPRLVRRAGNLSPYLTTIITVKSLCATFADSVGVNATVRSFSKGSNSGGPSFYAPGRRFSCGWVFS</sequence>
<proteinExistence type="predicted"/>
<keyword evidence="2" id="KW-1185">Reference proteome</keyword>